<dbReference type="RefSeq" id="WP_121437158.1">
    <property type="nucleotide sequence ID" value="NZ_RBWU01000006.1"/>
</dbReference>
<evidence type="ECO:0000313" key="1">
    <source>
        <dbReference type="EMBL" id="RKS70937.1"/>
    </source>
</evidence>
<name>A0A495QG90_9ACTN</name>
<dbReference type="OrthoDB" id="138223at85012"/>
<reference evidence="1 2" key="1">
    <citation type="submission" date="2018-10" db="EMBL/GenBank/DDBJ databases">
        <title>Genomic Encyclopedia of Archaeal and Bacterial Type Strains, Phase II (KMG-II): from individual species to whole genera.</title>
        <authorList>
            <person name="Goeker M."/>
        </authorList>
    </citation>
    <scope>NUCLEOTIDE SEQUENCE [LARGE SCALE GENOMIC DNA]</scope>
    <source>
        <strain evidence="1 2">DSM 43383</strain>
    </source>
</reference>
<organism evidence="1 2">
    <name type="scientific">Actinomadura pelletieri DSM 43383</name>
    <dbReference type="NCBI Taxonomy" id="1120940"/>
    <lineage>
        <taxon>Bacteria</taxon>
        <taxon>Bacillati</taxon>
        <taxon>Actinomycetota</taxon>
        <taxon>Actinomycetes</taxon>
        <taxon>Streptosporangiales</taxon>
        <taxon>Thermomonosporaceae</taxon>
        <taxon>Actinomadura</taxon>
    </lineage>
</organism>
<dbReference type="AlphaFoldDB" id="A0A495QG90"/>
<protein>
    <submittedName>
        <fullName evidence="1">Uncharacterized protein</fullName>
    </submittedName>
</protein>
<keyword evidence="2" id="KW-1185">Reference proteome</keyword>
<proteinExistence type="predicted"/>
<gene>
    <name evidence="1" type="ORF">BZB76_5417</name>
</gene>
<sequence length="61" mass="6114">MTTATTSDQALPKTVEPSAVALAVPAVRVAIEAPGITLIANVDDLSEGNLCSCAAGDDNPF</sequence>
<comment type="caution">
    <text evidence="1">The sequence shown here is derived from an EMBL/GenBank/DDBJ whole genome shotgun (WGS) entry which is preliminary data.</text>
</comment>
<accession>A0A495QG90</accession>
<evidence type="ECO:0000313" key="2">
    <source>
        <dbReference type="Proteomes" id="UP000274601"/>
    </source>
</evidence>
<dbReference type="EMBL" id="RBWU01000006">
    <property type="protein sequence ID" value="RKS70937.1"/>
    <property type="molecule type" value="Genomic_DNA"/>
</dbReference>
<dbReference type="Proteomes" id="UP000274601">
    <property type="component" value="Unassembled WGS sequence"/>
</dbReference>